<gene>
    <name evidence="5" type="ORF">H4W27_001779</name>
</gene>
<comment type="caution">
    <text evidence="5">The sequence shown here is derived from an EMBL/GenBank/DDBJ whole genome shotgun (WGS) entry which is preliminary data.</text>
</comment>
<protein>
    <submittedName>
        <fullName evidence="5">Phenylacetaldehyde dehydrogenase</fullName>
        <ecNumber evidence="5">1.2.1.39</ecNumber>
    </submittedName>
</protein>
<keyword evidence="6" id="KW-1185">Reference proteome</keyword>
<evidence type="ECO:0000313" key="6">
    <source>
        <dbReference type="Proteomes" id="UP000643525"/>
    </source>
</evidence>
<evidence type="ECO:0000256" key="3">
    <source>
        <dbReference type="RuleBase" id="RU003345"/>
    </source>
</evidence>
<dbReference type="InterPro" id="IPR016160">
    <property type="entry name" value="Ald_DH_CS_CYS"/>
</dbReference>
<proteinExistence type="inferred from homology"/>
<name>A0ABR9JFF2_9MICC</name>
<feature type="active site" evidence="2">
    <location>
        <position position="285"/>
    </location>
</feature>
<dbReference type="InterPro" id="IPR029510">
    <property type="entry name" value="Ald_DH_CS_GLU"/>
</dbReference>
<comment type="similarity">
    <text evidence="3">Belongs to the aldehyde dehydrogenase family.</text>
</comment>
<sequence length="512" mass="53406">MTRTADTLAGLSFNPVEPSQTAAARFLARGPLGLLIGGRWTAAADGDEFSTVDPATGRTLAMVPRAGVQDAEAAVAAARIALESDPWAGNTPEERSRLLWRIADLLEANLDELAALESLDQGKVLATAKFGEIPAAIAQFRYYAAAARALEGTTVPTSLRRQGPERQVFAYTVREPIGVVAAVVPWNSPLLMAAMKLAPALAAGCTVVLKPAENTPLTALRLGELLVEAGTPAGVVNILTGFGQEVGAALATHAGVDKITFTGSTAVGKQLVGDARSNLKRLTLELGGKSPAIIMGDADVTRAAAGVSRGIFDNGGQVCVASSRIYAQRGVYEQVLAAMAEKAESLSLGHGMDPRAELGPLVSRAQADRVQAYVSSGRAEGAEVLAGGVQGGAEGTFFQPTVVSGVAEDSPLMREEIFGPVAVVTPFDDPEQVIEWANDSRYGLAASVWTEGLSNAHRMAAQIKAGTVWINCHSYFSPELPKGGHKESGWGYENGALGLSNYLESKTVCAVI</sequence>
<dbReference type="Gene3D" id="3.40.309.10">
    <property type="entry name" value="Aldehyde Dehydrogenase, Chain A, domain 2"/>
    <property type="match status" value="1"/>
</dbReference>
<dbReference type="InterPro" id="IPR015590">
    <property type="entry name" value="Aldehyde_DH_dom"/>
</dbReference>
<evidence type="ECO:0000256" key="2">
    <source>
        <dbReference type="PROSITE-ProRule" id="PRU10007"/>
    </source>
</evidence>
<accession>A0ABR9JFF2</accession>
<dbReference type="EC" id="1.2.1.39" evidence="5"/>
<organism evidence="5 6">
    <name type="scientific">Nesterenkonia lutea</name>
    <dbReference type="NCBI Taxonomy" id="272919"/>
    <lineage>
        <taxon>Bacteria</taxon>
        <taxon>Bacillati</taxon>
        <taxon>Actinomycetota</taxon>
        <taxon>Actinomycetes</taxon>
        <taxon>Micrococcales</taxon>
        <taxon>Micrococcaceae</taxon>
        <taxon>Nesterenkonia</taxon>
    </lineage>
</organism>
<dbReference type="Proteomes" id="UP000643525">
    <property type="component" value="Unassembled WGS sequence"/>
</dbReference>
<dbReference type="InterPro" id="IPR016162">
    <property type="entry name" value="Ald_DH_N"/>
</dbReference>
<dbReference type="InterPro" id="IPR016161">
    <property type="entry name" value="Ald_DH/histidinol_DH"/>
</dbReference>
<dbReference type="Gene3D" id="3.40.605.10">
    <property type="entry name" value="Aldehyde Dehydrogenase, Chain A, domain 1"/>
    <property type="match status" value="1"/>
</dbReference>
<evidence type="ECO:0000313" key="5">
    <source>
        <dbReference type="EMBL" id="MBE1524661.1"/>
    </source>
</evidence>
<dbReference type="SUPFAM" id="SSF53720">
    <property type="entry name" value="ALDH-like"/>
    <property type="match status" value="1"/>
</dbReference>
<dbReference type="PANTHER" id="PTHR11699">
    <property type="entry name" value="ALDEHYDE DEHYDROGENASE-RELATED"/>
    <property type="match status" value="1"/>
</dbReference>
<reference evidence="5 6" key="1">
    <citation type="submission" date="2020-10" db="EMBL/GenBank/DDBJ databases">
        <title>Sequencing the genomes of 1000 actinobacteria strains.</title>
        <authorList>
            <person name="Klenk H.-P."/>
        </authorList>
    </citation>
    <scope>NUCLEOTIDE SEQUENCE [LARGE SCALE GENOMIC DNA]</scope>
    <source>
        <strain evidence="5 6">DSM 15666</strain>
    </source>
</reference>
<dbReference type="Pfam" id="PF00171">
    <property type="entry name" value="Aldedh"/>
    <property type="match status" value="1"/>
</dbReference>
<evidence type="ECO:0000259" key="4">
    <source>
        <dbReference type="Pfam" id="PF00171"/>
    </source>
</evidence>
<evidence type="ECO:0000256" key="1">
    <source>
        <dbReference type="ARBA" id="ARBA00023002"/>
    </source>
</evidence>
<dbReference type="PROSITE" id="PS00070">
    <property type="entry name" value="ALDEHYDE_DEHYDR_CYS"/>
    <property type="match status" value="1"/>
</dbReference>
<dbReference type="PROSITE" id="PS00687">
    <property type="entry name" value="ALDEHYDE_DEHYDR_GLU"/>
    <property type="match status" value="1"/>
</dbReference>
<dbReference type="RefSeq" id="WP_192595643.1">
    <property type="nucleotide sequence ID" value="NZ_BAAALJ010000002.1"/>
</dbReference>
<dbReference type="GO" id="GO:0008957">
    <property type="term" value="F:phenylacetaldehyde dehydrogenase (NAD+) activity"/>
    <property type="evidence" value="ECO:0007669"/>
    <property type="project" value="UniProtKB-EC"/>
</dbReference>
<keyword evidence="1 3" id="KW-0560">Oxidoreductase</keyword>
<feature type="domain" description="Aldehyde dehydrogenase" evidence="4">
    <location>
        <begin position="40"/>
        <end position="508"/>
    </location>
</feature>
<dbReference type="EMBL" id="JADBED010000001">
    <property type="protein sequence ID" value="MBE1524661.1"/>
    <property type="molecule type" value="Genomic_DNA"/>
</dbReference>
<dbReference type="InterPro" id="IPR016163">
    <property type="entry name" value="Ald_DH_C"/>
</dbReference>